<comment type="caution">
    <text evidence="2">The sequence shown here is derived from an EMBL/GenBank/DDBJ whole genome shotgun (WGS) entry which is preliminary data.</text>
</comment>
<dbReference type="AlphaFoldDB" id="A0A2R5G009"/>
<organism evidence="2 3">
    <name type="scientific">Nostoc commune NIES-4072</name>
    <dbReference type="NCBI Taxonomy" id="2005467"/>
    <lineage>
        <taxon>Bacteria</taxon>
        <taxon>Bacillati</taxon>
        <taxon>Cyanobacteriota</taxon>
        <taxon>Cyanophyceae</taxon>
        <taxon>Nostocales</taxon>
        <taxon>Nostocaceae</taxon>
        <taxon>Nostoc</taxon>
    </lineage>
</organism>
<keyword evidence="3" id="KW-1185">Reference proteome</keyword>
<feature type="domain" description="Abortive phage infection protein C-terminal" evidence="1">
    <location>
        <begin position="58"/>
        <end position="379"/>
    </location>
</feature>
<dbReference type="InterPro" id="IPR018891">
    <property type="entry name" value="AIPR_C"/>
</dbReference>
<dbReference type="EMBL" id="BDUD01000002">
    <property type="protein sequence ID" value="GBG23038.1"/>
    <property type="molecule type" value="Genomic_DNA"/>
</dbReference>
<reference evidence="2 3" key="1">
    <citation type="submission" date="2017-06" db="EMBL/GenBank/DDBJ databases">
        <title>Genome sequencing of cyanobaciteial culture collection at National Institute for Environmental Studies (NIES).</title>
        <authorList>
            <person name="Hirose Y."/>
            <person name="Shimura Y."/>
            <person name="Fujisawa T."/>
            <person name="Nakamura Y."/>
            <person name="Kawachi M."/>
        </authorList>
    </citation>
    <scope>NUCLEOTIDE SEQUENCE [LARGE SCALE GENOMIC DNA]</scope>
    <source>
        <strain evidence="2 3">NIES-4072</strain>
    </source>
</reference>
<accession>A0A2R5G009</accession>
<sequence>MQRLKRSKSKPDKGLVIAIAKLVRNPGWNIKLDNYIQANPNCIIATAHVDSFPIDLPLEPNIREPNRKSATYRQIFDSLTTEPAKFFSRHSGIVLSANIVKPNRNKTELELEILEASEGGSDGIINGGHTVLAFEQAKNYKYDLTQARVKVTIHIGLTEESALDIALASNSTTPVDSRSKVNARGDYKFLKQYLADLEHKEDRKFRIAYYQNQSGAPRNAQCNVTHLLKLLYCLDRNKYNPDGNKRTKHPAGMSLPSNITDAERERLTTLLPLLTHALWIEQRLYEIIQEYISNPRRKGANDLASIDTRKTTLLPDSKYSFGFGAPTDLALPIIASYRVFLDKDYKWILPFNEFAEDFLQHLWNNYFRKYLVSEKTAGNTVGTKISRNQEIWESLYISAQSYLNQHLVKMVKSGKSKELKLTPG</sequence>
<evidence type="ECO:0000313" key="3">
    <source>
        <dbReference type="Proteomes" id="UP000245124"/>
    </source>
</evidence>
<dbReference type="Proteomes" id="UP000245124">
    <property type="component" value="Unassembled WGS sequence"/>
</dbReference>
<evidence type="ECO:0000259" key="1">
    <source>
        <dbReference type="Pfam" id="PF10592"/>
    </source>
</evidence>
<protein>
    <recommendedName>
        <fullName evidence="1">Abortive phage infection protein C-terminal domain-containing protein</fullName>
    </recommendedName>
</protein>
<proteinExistence type="predicted"/>
<evidence type="ECO:0000313" key="2">
    <source>
        <dbReference type="EMBL" id="GBG23038.1"/>
    </source>
</evidence>
<dbReference type="Pfam" id="PF10592">
    <property type="entry name" value="AIPR"/>
    <property type="match status" value="1"/>
</dbReference>
<name>A0A2R5G009_NOSCO</name>
<gene>
    <name evidence="2" type="ORF">NIES4072_67500</name>
</gene>